<dbReference type="RefSeq" id="WP_230755100.1">
    <property type="nucleotide sequence ID" value="NZ_JAINWA010000003.1"/>
</dbReference>
<evidence type="ECO:0000313" key="1">
    <source>
        <dbReference type="EMBL" id="MCD1654655.1"/>
    </source>
</evidence>
<gene>
    <name evidence="1" type="ORF">K7J14_08045</name>
</gene>
<dbReference type="Gene3D" id="3.40.50.12580">
    <property type="match status" value="1"/>
</dbReference>
<dbReference type="Proteomes" id="UP001198163">
    <property type="component" value="Unassembled WGS sequence"/>
</dbReference>
<name>A0AAE3JJW7_9SPIR</name>
<proteinExistence type="predicted"/>
<dbReference type="EMBL" id="JAINWA010000003">
    <property type="protein sequence ID" value="MCD1654655.1"/>
    <property type="molecule type" value="Genomic_DNA"/>
</dbReference>
<evidence type="ECO:0000313" key="2">
    <source>
        <dbReference type="Proteomes" id="UP001198163"/>
    </source>
</evidence>
<dbReference type="SUPFAM" id="SSF53756">
    <property type="entry name" value="UDP-Glycosyltransferase/glycogen phosphorylase"/>
    <property type="match status" value="1"/>
</dbReference>
<sequence>MKLKKTAQFFIVRIIRIADALRIFAIKTFVTLGVKRKFRILFLVNDNTKWNAQSVFEVFRKDPRFDARIFVCRQEQSESEKKTRNGYAEDCAFFRKRNIPFIPGYDESIKKDIPVSSYSPDLVFYIQPWGWTRKLYDLTTIRKKSLTAYIPYSLPICNDPNDNQLTFHQLITFFYVPSAISLKLNQKEMLNKGKNCVVSGYPKLDDYAKPVQKTKNQPKILYAPHHSFSGRLRFATFRWNGREMLEYARRHSEISWVFKPHPRLKYELVEQKIMTLEEANDYYDSWASMDNSEFYNSGDYIRLFQESDLLITDCISFLGEYLPSGNPVILLENTESAGYNELGKEIISSYYSCKAWNEVEMAIERIVIKKQDPLNEIRNNTLDRVYLKKSSSKMIYEHIVNTFFNRIG</sequence>
<protein>
    <submittedName>
        <fullName evidence="1">CDP-glycerol glycerophosphotransferase family protein</fullName>
    </submittedName>
</protein>
<comment type="caution">
    <text evidence="1">The sequence shown here is derived from an EMBL/GenBank/DDBJ whole genome shotgun (WGS) entry which is preliminary data.</text>
</comment>
<dbReference type="AlphaFoldDB" id="A0AAE3JJW7"/>
<dbReference type="InterPro" id="IPR043148">
    <property type="entry name" value="TagF_C"/>
</dbReference>
<accession>A0AAE3JJW7</accession>
<organism evidence="1 2">
    <name type="scientific">Teretinema zuelzerae</name>
    <dbReference type="NCBI Taxonomy" id="156"/>
    <lineage>
        <taxon>Bacteria</taxon>
        <taxon>Pseudomonadati</taxon>
        <taxon>Spirochaetota</taxon>
        <taxon>Spirochaetia</taxon>
        <taxon>Spirochaetales</taxon>
        <taxon>Treponemataceae</taxon>
        <taxon>Teretinema</taxon>
    </lineage>
</organism>
<reference evidence="1" key="1">
    <citation type="submission" date="2021-08" db="EMBL/GenBank/DDBJ databases">
        <title>Comparative analyses of Brucepasteria parasyntrophica and Teretinema zuelzerae.</title>
        <authorList>
            <person name="Song Y."/>
            <person name="Brune A."/>
        </authorList>
    </citation>
    <scope>NUCLEOTIDE SEQUENCE</scope>
    <source>
        <strain evidence="1">DSM 1903</strain>
    </source>
</reference>
<keyword evidence="2" id="KW-1185">Reference proteome</keyword>